<evidence type="ECO:0000256" key="1">
    <source>
        <dbReference type="ARBA" id="ARBA00004167"/>
    </source>
</evidence>
<keyword evidence="7 9" id="KW-0472">Membrane</keyword>
<dbReference type="PANTHER" id="PTHR33228">
    <property type="entry name" value="PROTEIN GLUTAMINE DUMPER 4-RELATED"/>
    <property type="match status" value="1"/>
</dbReference>
<keyword evidence="4 9" id="KW-0812">Transmembrane</keyword>
<dbReference type="InterPro" id="IPR040359">
    <property type="entry name" value="GDU"/>
</dbReference>
<evidence type="ECO:0000256" key="3">
    <source>
        <dbReference type="ARBA" id="ARBA00022448"/>
    </source>
</evidence>
<dbReference type="PANTHER" id="PTHR33228:SF49">
    <property type="entry name" value="PROTEIN GLUTAMINE DUMPER 5"/>
    <property type="match status" value="1"/>
</dbReference>
<evidence type="ECO:0000256" key="8">
    <source>
        <dbReference type="SAM" id="MobiDB-lite"/>
    </source>
</evidence>
<evidence type="ECO:0000313" key="10">
    <source>
        <dbReference type="EMBL" id="KAF8658476.1"/>
    </source>
</evidence>
<evidence type="ECO:0000256" key="4">
    <source>
        <dbReference type="ARBA" id="ARBA00022692"/>
    </source>
</evidence>
<dbReference type="OrthoDB" id="770444at2759"/>
<evidence type="ECO:0000256" key="2">
    <source>
        <dbReference type="ARBA" id="ARBA00009977"/>
    </source>
</evidence>
<evidence type="ECO:0000313" key="11">
    <source>
        <dbReference type="Proteomes" id="UP000636709"/>
    </source>
</evidence>
<evidence type="ECO:0000256" key="5">
    <source>
        <dbReference type="ARBA" id="ARBA00022970"/>
    </source>
</evidence>
<comment type="similarity">
    <text evidence="2">Belongs to the GLUTAMINE DUMPER 1 (TC 9.B.60) family.</text>
</comment>
<feature type="transmembrane region" description="Helical" evidence="9">
    <location>
        <begin position="34"/>
        <end position="55"/>
    </location>
</feature>
<dbReference type="GO" id="GO:0006865">
    <property type="term" value="P:amino acid transport"/>
    <property type="evidence" value="ECO:0007669"/>
    <property type="project" value="UniProtKB-KW"/>
</dbReference>
<keyword evidence="11" id="KW-1185">Reference proteome</keyword>
<evidence type="ECO:0000256" key="7">
    <source>
        <dbReference type="ARBA" id="ARBA00023136"/>
    </source>
</evidence>
<dbReference type="Proteomes" id="UP000636709">
    <property type="component" value="Unassembled WGS sequence"/>
</dbReference>
<feature type="region of interest" description="Disordered" evidence="8">
    <location>
        <begin position="59"/>
        <end position="78"/>
    </location>
</feature>
<protein>
    <submittedName>
        <fullName evidence="10">Uncharacterized protein</fullName>
    </submittedName>
</protein>
<dbReference type="GO" id="GO:0016020">
    <property type="term" value="C:membrane"/>
    <property type="evidence" value="ECO:0007669"/>
    <property type="project" value="UniProtKB-SubCell"/>
</dbReference>
<dbReference type="GO" id="GO:0080143">
    <property type="term" value="P:regulation of amino acid export"/>
    <property type="evidence" value="ECO:0007669"/>
    <property type="project" value="InterPro"/>
</dbReference>
<proteinExistence type="inferred from homology"/>
<sequence length="132" mass="13672">MRPERGGGGEAAAGLMAAGGGGWQPRPWRTPTPYLFLALTAMMAAIVVALLVLVCTRRKPGQPSSSSRLQETEPDGGEKVASVLMLVPLDREPRVVVIMASERAPSFLASAKPLAHVPSIAATEADGAAEAV</sequence>
<dbReference type="EMBL" id="JACEFO010002479">
    <property type="protein sequence ID" value="KAF8658476.1"/>
    <property type="molecule type" value="Genomic_DNA"/>
</dbReference>
<keyword evidence="5" id="KW-0029">Amino-acid transport</keyword>
<comment type="caution">
    <text evidence="10">The sequence shown here is derived from an EMBL/GenBank/DDBJ whole genome shotgun (WGS) entry which is preliminary data.</text>
</comment>
<evidence type="ECO:0000256" key="9">
    <source>
        <dbReference type="SAM" id="Phobius"/>
    </source>
</evidence>
<keyword evidence="6 9" id="KW-1133">Transmembrane helix</keyword>
<keyword evidence="3" id="KW-0813">Transport</keyword>
<evidence type="ECO:0000256" key="6">
    <source>
        <dbReference type="ARBA" id="ARBA00022989"/>
    </source>
</evidence>
<comment type="subcellular location">
    <subcellularLocation>
        <location evidence="1">Membrane</location>
        <topology evidence="1">Single-pass membrane protein</topology>
    </subcellularLocation>
</comment>
<dbReference type="AlphaFoldDB" id="A0A835DYH2"/>
<gene>
    <name evidence="10" type="ORF">HU200_058929</name>
</gene>
<name>A0A835DYH2_9POAL</name>
<accession>A0A835DYH2</accession>
<reference evidence="10" key="1">
    <citation type="submission" date="2020-07" db="EMBL/GenBank/DDBJ databases">
        <title>Genome sequence and genetic diversity analysis of an under-domesticated orphan crop, white fonio (Digitaria exilis).</title>
        <authorList>
            <person name="Bennetzen J.L."/>
            <person name="Chen S."/>
            <person name="Ma X."/>
            <person name="Wang X."/>
            <person name="Yssel A.E.J."/>
            <person name="Chaluvadi S.R."/>
            <person name="Johnson M."/>
            <person name="Gangashetty P."/>
            <person name="Hamidou F."/>
            <person name="Sanogo M.D."/>
            <person name="Zwaenepoel A."/>
            <person name="Wallace J."/>
            <person name="Van De Peer Y."/>
            <person name="Van Deynze A."/>
        </authorList>
    </citation>
    <scope>NUCLEOTIDE SEQUENCE</scope>
    <source>
        <tissue evidence="10">Leaves</tissue>
    </source>
</reference>
<organism evidence="10 11">
    <name type="scientific">Digitaria exilis</name>
    <dbReference type="NCBI Taxonomy" id="1010633"/>
    <lineage>
        <taxon>Eukaryota</taxon>
        <taxon>Viridiplantae</taxon>
        <taxon>Streptophyta</taxon>
        <taxon>Embryophyta</taxon>
        <taxon>Tracheophyta</taxon>
        <taxon>Spermatophyta</taxon>
        <taxon>Magnoliopsida</taxon>
        <taxon>Liliopsida</taxon>
        <taxon>Poales</taxon>
        <taxon>Poaceae</taxon>
        <taxon>PACMAD clade</taxon>
        <taxon>Panicoideae</taxon>
        <taxon>Panicodae</taxon>
        <taxon>Paniceae</taxon>
        <taxon>Anthephorinae</taxon>
        <taxon>Digitaria</taxon>
    </lineage>
</organism>